<feature type="domain" description="TcaA protein NTF2-like" evidence="2">
    <location>
        <begin position="33"/>
        <end position="143"/>
    </location>
</feature>
<gene>
    <name evidence="3" type="ordered locus">Bcell_1921</name>
</gene>
<dbReference type="STRING" id="649639.Bcell_1921"/>
<name>E6TZK9_EVAC2</name>
<reference evidence="3 4" key="1">
    <citation type="submission" date="2010-12" db="EMBL/GenBank/DDBJ databases">
        <title>Complete sequence of Bacillus cellulosilyticus DSM 2522.</title>
        <authorList>
            <consortium name="US DOE Joint Genome Institute"/>
            <person name="Lucas S."/>
            <person name="Copeland A."/>
            <person name="Lapidus A."/>
            <person name="Cheng J.-F."/>
            <person name="Bruce D."/>
            <person name="Goodwin L."/>
            <person name="Pitluck S."/>
            <person name="Chertkov O."/>
            <person name="Detter J.C."/>
            <person name="Han C."/>
            <person name="Tapia R."/>
            <person name="Land M."/>
            <person name="Hauser L."/>
            <person name="Jeffries C."/>
            <person name="Kyrpides N."/>
            <person name="Ivanova N."/>
            <person name="Mikhailova N."/>
            <person name="Brumm P."/>
            <person name="Mead D."/>
            <person name="Woyke T."/>
        </authorList>
    </citation>
    <scope>NUCLEOTIDE SEQUENCE [LARGE SCALE GENOMIC DNA]</scope>
    <source>
        <strain evidence="4">ATCC 21833 / DSM 2522 / FERM P-1141 / JCM 9156 / N-4</strain>
    </source>
</reference>
<dbReference type="AlphaFoldDB" id="E6TZK9"/>
<evidence type="ECO:0000256" key="1">
    <source>
        <dbReference type="SAM" id="SignalP"/>
    </source>
</evidence>
<organism evidence="3 4">
    <name type="scientific">Evansella cellulosilytica (strain ATCC 21833 / DSM 2522 / FERM P-1141 / JCM 9156 / N-4)</name>
    <name type="common">Bacillus cellulosilyticus</name>
    <dbReference type="NCBI Taxonomy" id="649639"/>
    <lineage>
        <taxon>Bacteria</taxon>
        <taxon>Bacillati</taxon>
        <taxon>Bacillota</taxon>
        <taxon>Bacilli</taxon>
        <taxon>Bacillales</taxon>
        <taxon>Bacillaceae</taxon>
        <taxon>Evansella</taxon>
    </lineage>
</organism>
<dbReference type="InterPro" id="IPR054528">
    <property type="entry name" value="TcaA_5th"/>
</dbReference>
<feature type="signal peptide" evidence="1">
    <location>
        <begin position="1"/>
        <end position="20"/>
    </location>
</feature>
<evidence type="ECO:0000313" key="4">
    <source>
        <dbReference type="Proteomes" id="UP000001401"/>
    </source>
</evidence>
<dbReference type="EMBL" id="CP002394">
    <property type="protein sequence ID" value="ADU30183.1"/>
    <property type="molecule type" value="Genomic_DNA"/>
</dbReference>
<accession>E6TZK9</accession>
<feature type="chain" id="PRO_5038474539" description="TcaA protein NTF2-like domain-containing protein" evidence="1">
    <location>
        <begin position="21"/>
        <end position="147"/>
    </location>
</feature>
<dbReference type="RefSeq" id="WP_013488519.1">
    <property type="nucleotide sequence ID" value="NC_014829.1"/>
</dbReference>
<dbReference type="Pfam" id="PF22819">
    <property type="entry name" value="TcaA_5th"/>
    <property type="match status" value="1"/>
</dbReference>
<keyword evidence="1" id="KW-0732">Signal</keyword>
<dbReference type="HOGENOM" id="CLU_1700697_0_0_9"/>
<dbReference type="OrthoDB" id="2885721at2"/>
<dbReference type="PROSITE" id="PS51257">
    <property type="entry name" value="PROKAR_LIPOPROTEIN"/>
    <property type="match status" value="1"/>
</dbReference>
<sequence precursor="true">MNKWKVVFISFLFLFLVACNEEENWTTYQGNTKEVETFIYTYLEEWGISLEQQNFSMLEQYFVANSHIYHMVRRQHQQTLTERKIETFITGEDQTIEINEHGELRWTWKETFFVDSLGSSDEIIRTRAYRLIPFNDSYKIIAIEREV</sequence>
<keyword evidence="4" id="KW-1185">Reference proteome</keyword>
<dbReference type="KEGG" id="bco:Bcell_1921"/>
<evidence type="ECO:0000259" key="2">
    <source>
        <dbReference type="Pfam" id="PF22819"/>
    </source>
</evidence>
<dbReference type="Proteomes" id="UP000001401">
    <property type="component" value="Chromosome"/>
</dbReference>
<proteinExistence type="predicted"/>
<protein>
    <recommendedName>
        <fullName evidence="2">TcaA protein NTF2-like domain-containing protein</fullName>
    </recommendedName>
</protein>
<evidence type="ECO:0000313" key="3">
    <source>
        <dbReference type="EMBL" id="ADU30183.1"/>
    </source>
</evidence>